<dbReference type="Proteomes" id="UP000597762">
    <property type="component" value="Unassembled WGS sequence"/>
</dbReference>
<reference evidence="2" key="1">
    <citation type="submission" date="2021-01" db="EMBL/GenBank/DDBJ databases">
        <authorList>
            <person name="Li R."/>
            <person name="Bekaert M."/>
        </authorList>
    </citation>
    <scope>NUCLEOTIDE SEQUENCE</scope>
    <source>
        <strain evidence="2">Farmed</strain>
    </source>
</reference>
<name>A0A812B6D1_ACAPH</name>
<feature type="compositionally biased region" description="Acidic residues" evidence="1">
    <location>
        <begin position="549"/>
        <end position="560"/>
    </location>
</feature>
<feature type="region of interest" description="Disordered" evidence="1">
    <location>
        <begin position="843"/>
        <end position="864"/>
    </location>
</feature>
<evidence type="ECO:0000313" key="2">
    <source>
        <dbReference type="EMBL" id="CAE1172004.1"/>
    </source>
</evidence>
<dbReference type="EMBL" id="CAHIKZ030000395">
    <property type="protein sequence ID" value="CAE1172004.1"/>
    <property type="molecule type" value="Genomic_DNA"/>
</dbReference>
<proteinExistence type="predicted"/>
<feature type="region of interest" description="Disordered" evidence="1">
    <location>
        <begin position="151"/>
        <end position="186"/>
    </location>
</feature>
<feature type="compositionally biased region" description="Low complexity" evidence="1">
    <location>
        <begin position="264"/>
        <end position="280"/>
    </location>
</feature>
<feature type="compositionally biased region" description="Basic and acidic residues" evidence="1">
    <location>
        <begin position="250"/>
        <end position="263"/>
    </location>
</feature>
<feature type="region of interest" description="Disordered" evidence="1">
    <location>
        <begin position="339"/>
        <end position="366"/>
    </location>
</feature>
<feature type="compositionally biased region" description="Basic residues" evidence="1">
    <location>
        <begin position="339"/>
        <end position="359"/>
    </location>
</feature>
<keyword evidence="3" id="KW-1185">Reference proteome</keyword>
<organism evidence="2 3">
    <name type="scientific">Acanthosepion pharaonis</name>
    <name type="common">Pharaoh cuttlefish</name>
    <name type="synonym">Sepia pharaonis</name>
    <dbReference type="NCBI Taxonomy" id="158019"/>
    <lineage>
        <taxon>Eukaryota</taxon>
        <taxon>Metazoa</taxon>
        <taxon>Spiralia</taxon>
        <taxon>Lophotrochozoa</taxon>
        <taxon>Mollusca</taxon>
        <taxon>Cephalopoda</taxon>
        <taxon>Coleoidea</taxon>
        <taxon>Decapodiformes</taxon>
        <taxon>Sepiida</taxon>
        <taxon>Sepiina</taxon>
        <taxon>Sepiidae</taxon>
        <taxon>Acanthosepion</taxon>
    </lineage>
</organism>
<comment type="caution">
    <text evidence="2">The sequence shown here is derived from an EMBL/GenBank/DDBJ whole genome shotgun (WGS) entry which is preliminary data.</text>
</comment>
<protein>
    <submittedName>
        <fullName evidence="2">KCNQ5</fullName>
    </submittedName>
</protein>
<accession>A0A812B6D1</accession>
<feature type="compositionally biased region" description="Basic and acidic residues" evidence="1">
    <location>
        <begin position="843"/>
        <end position="853"/>
    </location>
</feature>
<dbReference type="AlphaFoldDB" id="A0A812B6D1"/>
<sequence length="919" mass="102884">MSTDESVASTAEQLPSSVTVVALTSQTTQTANALDSMPTPLVRSLLSTSLTDMSFNRHDASKDTINPGDTTAMMVAPGSCETRPPSSSLHELIQECDCDHRHHFRHHHYHRHHHHHHHHHHHLHHSPPLFSPAHITPTCSHQHVHHHRTLYNHHSHGQPGLPGASALVTRRTCGSETEARIEPEILDSSESVLSSIYRGQPSSLSVKVRNSTENSESCSSSSSSRNSKTTDISNRNLIDISDRTTQQRLTDNKNKGDHHEDRSSSSNSSSSNSSSSSSVSGYIPEWGAVETFPLVTLTAEASAAVWTTATVAAETHSPSLVKICDPPEQVATSVHPHHYHHHHHPYFSHHHHHHHYRQQKKAEDESDSVLEAKTQQFGVPSRQTTTLPASVNPYPFLVSAATSNITTTITTTIITTNTTTVLSPHLRANTTTQGNSASYSTIITTASFTVSPTITSVVYTDRSVPLVHAFVSPTGPTKRSPNTPPSVAITTAGASDRIVNPASTSEEGVACDELVASGRKARERAGDLATNQTERIIVEAEKDVKEKETESEEERGDESVEQTKGSLRLCRCRGNREVERVKKEEKKDRDEVVFSRVEIEIDGEEEKSENKLEKLDEGKRREIVCDVVEFVLNRDNTPSKVKEKQALITTRIVHENQNPFINKSDYNQYHDHVESNISYKSLLQSELNPREQQLNIPESYELSTCQPNSVAREPKQSTSLSLLRHRDSLTEESTVVDLNSFYVTPQTETECLETIQNEKDEERLGKVKLEKEDGEEEDEVLLATNETNTTVISDHNKQVEDSIRRQFVGLNLRGIPDESPPISPARAERKPLKVAFVGMDETKEADVEQEGQRENSSGFNIRKNMNCNRYHQPRMSLLGKPLHFHGHRRDARYRKLQARIYNFLERPKTWPSALYHVLV</sequence>
<evidence type="ECO:0000256" key="1">
    <source>
        <dbReference type="SAM" id="MobiDB-lite"/>
    </source>
</evidence>
<evidence type="ECO:0000313" key="3">
    <source>
        <dbReference type="Proteomes" id="UP000597762"/>
    </source>
</evidence>
<feature type="region of interest" description="Disordered" evidence="1">
    <location>
        <begin position="541"/>
        <end position="565"/>
    </location>
</feature>
<dbReference type="OrthoDB" id="8879391at2759"/>
<feature type="compositionally biased region" description="Low complexity" evidence="1">
    <location>
        <begin position="209"/>
        <end position="227"/>
    </location>
</feature>
<gene>
    <name evidence="2" type="ORF">SPHA_11859</name>
</gene>
<feature type="region of interest" description="Disordered" evidence="1">
    <location>
        <begin position="200"/>
        <end position="280"/>
    </location>
</feature>
<feature type="compositionally biased region" description="Polar residues" evidence="1">
    <location>
        <begin position="854"/>
        <end position="864"/>
    </location>
</feature>